<dbReference type="Pfam" id="PF07346">
    <property type="entry name" value="DUF1477"/>
    <property type="match status" value="1"/>
</dbReference>
<sequence>MKPQCVTNNALISCLRNKHVLPHLLKCMVSDKWNNHVYLSACKYAIDRILRGLHDGNDKTSFARAYNIFNKMINFERTTYKKSNILYYLIKMLAPHYSRLANYSTSLLTKLSYHIINNILLQYPHIIAEDVNLYILLKDNMIIGE</sequence>
<organism evidence="1 2">
    <name type="scientific">Operophtera brumata nucleopolyhedrovirus</name>
    <dbReference type="NCBI Taxonomy" id="1046267"/>
    <lineage>
        <taxon>Viruses</taxon>
        <taxon>Viruses incertae sedis</taxon>
        <taxon>Naldaviricetes</taxon>
        <taxon>Lefavirales</taxon>
        <taxon>Baculoviridae</taxon>
        <taxon>Alphabaculovirus</taxon>
        <taxon>Alphabaculovirus opbrumatae</taxon>
    </lineage>
</organism>
<keyword evidence="2" id="KW-1185">Reference proteome</keyword>
<name>A0A2H4UZY1_9ABAC</name>
<evidence type="ECO:0000313" key="2">
    <source>
        <dbReference type="Proteomes" id="UP000290445"/>
    </source>
</evidence>
<dbReference type="EMBL" id="MF614691">
    <property type="protein sequence ID" value="AUA60340.1"/>
    <property type="molecule type" value="Genomic_DNA"/>
</dbReference>
<dbReference type="InterPro" id="IPR009946">
    <property type="entry name" value="AcMNPV_Orf4"/>
</dbReference>
<reference evidence="1 2" key="1">
    <citation type="journal article" date="2017" name="Viruses">
        <title>The Operophtera brumata Nucleopolyhedrovirus (OpbuNPV) Represents an Early, Divergent Lineage within Genus Alphabaculovirus.</title>
        <authorList>
            <person name="Harrison R.L."/>
            <person name="Rowley D.L."/>
            <person name="Mowery J.D."/>
            <person name="Bauchan G.R."/>
            <person name="Burand J.P."/>
        </authorList>
    </citation>
    <scope>NUCLEOTIDE SEQUENCE [LARGE SCALE GENOMIC DNA]</scope>
    <source>
        <strain evidence="1">OpbuNPV-MA</strain>
    </source>
</reference>
<evidence type="ECO:0000313" key="1">
    <source>
        <dbReference type="EMBL" id="AUA60340.1"/>
    </source>
</evidence>
<dbReference type="KEGG" id="vg:41700003"/>
<proteinExistence type="predicted"/>
<accession>A0A2H4UZY1</accession>
<dbReference type="Proteomes" id="UP000290445">
    <property type="component" value="Segment"/>
</dbReference>
<dbReference type="GeneID" id="41700003"/>
<protein>
    <submittedName>
        <fullName evidence="1">ORF109 protein</fullName>
    </submittedName>
</protein>
<dbReference type="RefSeq" id="YP_009552669.1">
    <property type="nucleotide sequence ID" value="NC_040621.1"/>
</dbReference>